<keyword evidence="4" id="KW-1185">Reference proteome</keyword>
<dbReference type="InterPro" id="IPR001126">
    <property type="entry name" value="UmuC"/>
</dbReference>
<dbReference type="Proteomes" id="UP001549257">
    <property type="component" value="Unassembled WGS sequence"/>
</dbReference>
<accession>A0ABV2QJY8</accession>
<gene>
    <name evidence="3" type="ORF">ABIE21_000762</name>
</gene>
<dbReference type="InterPro" id="IPR050356">
    <property type="entry name" value="SulA_CellDiv_inhibitor"/>
</dbReference>
<proteinExistence type="predicted"/>
<dbReference type="RefSeq" id="WP_354023456.1">
    <property type="nucleotide sequence ID" value="NZ_JBEPSJ010000001.1"/>
</dbReference>
<evidence type="ECO:0000313" key="4">
    <source>
        <dbReference type="Proteomes" id="UP001549257"/>
    </source>
</evidence>
<name>A0ABV2QJY8_9MICO</name>
<dbReference type="PANTHER" id="PTHR35369:SF2">
    <property type="entry name" value="BLR3025 PROTEIN"/>
    <property type="match status" value="1"/>
</dbReference>
<dbReference type="PROSITE" id="PS50173">
    <property type="entry name" value="UMUC"/>
    <property type="match status" value="1"/>
</dbReference>
<dbReference type="EMBL" id="JBEPSJ010000001">
    <property type="protein sequence ID" value="MET4581272.1"/>
    <property type="molecule type" value="Genomic_DNA"/>
</dbReference>
<dbReference type="PANTHER" id="PTHR35369">
    <property type="entry name" value="BLR3025 PROTEIN-RELATED"/>
    <property type="match status" value="1"/>
</dbReference>
<comment type="caution">
    <text evidence="3">The sequence shown here is derived from an EMBL/GenBank/DDBJ whole genome shotgun (WGS) entry which is preliminary data.</text>
</comment>
<evidence type="ECO:0000256" key="1">
    <source>
        <dbReference type="ARBA" id="ARBA00022763"/>
    </source>
</evidence>
<keyword evidence="1" id="KW-0227">DNA damage</keyword>
<dbReference type="Gene3D" id="3.40.1170.60">
    <property type="match status" value="1"/>
</dbReference>
<sequence length="520" mass="55138">MTGATRTMVLWSPDWPITAATRDLGLDRESPIAMIESGVVFACSPAARLEGVRRGLRVREAQARCTTLTVLPHRPEVDNRVFEPVITEIERMMPGVQLLRPGSLAIRARGPARYYGGEKPAALSLIGVLDDLGIPGARVGVADGPFTAEQAARSTRGDSRGGAVRVVAEGASAQFLGPLPLAVLDEPGIAVLLQRLGIRTLAAFAALDETDVRERFGTPGARVHALARGLDARLVSPRVPPRQLEQSVAFEPALDRIDQVSFGVLGIAEAFIAGLIAAKLVCTAIRIDIDSDAGEVSGRSWLHPRSFTASEIVDRVRWQLQGGTAETGLSAGVTRVTVTPESVDSVGNHEEGLWGSGPDERIHHGLSRVQGMLGHEAVLTAVVGGGRTLGDRATLVAWGDRAPAVATRPWPGQLPQPAPATVFPTGHPVHVFGADGRAVAVDERGVLSAAPVEFSAGSGGMMRAVAAWAGPWIVDERWWDAATSRRVCRFQVVDGDGVAWLLVLDGRGAEAHWAAEARYD</sequence>
<dbReference type="InterPro" id="IPR043502">
    <property type="entry name" value="DNA/RNA_pol_sf"/>
</dbReference>
<evidence type="ECO:0000313" key="3">
    <source>
        <dbReference type="EMBL" id="MET4581272.1"/>
    </source>
</evidence>
<organism evidence="3 4">
    <name type="scientific">Conyzicola nivalis</name>
    <dbReference type="NCBI Taxonomy" id="1477021"/>
    <lineage>
        <taxon>Bacteria</taxon>
        <taxon>Bacillati</taxon>
        <taxon>Actinomycetota</taxon>
        <taxon>Actinomycetes</taxon>
        <taxon>Micrococcales</taxon>
        <taxon>Microbacteriaceae</taxon>
        <taxon>Conyzicola</taxon>
    </lineage>
</organism>
<feature type="domain" description="UmuC" evidence="2">
    <location>
        <begin position="28"/>
        <end position="188"/>
    </location>
</feature>
<evidence type="ECO:0000259" key="2">
    <source>
        <dbReference type="PROSITE" id="PS50173"/>
    </source>
</evidence>
<dbReference type="CDD" id="cd03468">
    <property type="entry name" value="PolY_like"/>
    <property type="match status" value="1"/>
</dbReference>
<dbReference type="Pfam" id="PF00817">
    <property type="entry name" value="IMS"/>
    <property type="match status" value="1"/>
</dbReference>
<protein>
    <submittedName>
        <fullName evidence="3">Protein ImuB</fullName>
    </submittedName>
</protein>
<reference evidence="3 4" key="1">
    <citation type="submission" date="2024-06" db="EMBL/GenBank/DDBJ databases">
        <title>Sorghum-associated microbial communities from plants grown in Nebraska, USA.</title>
        <authorList>
            <person name="Schachtman D."/>
        </authorList>
    </citation>
    <scope>NUCLEOTIDE SEQUENCE [LARGE SCALE GENOMIC DNA]</scope>
    <source>
        <strain evidence="3 4">2857</strain>
    </source>
</reference>
<dbReference type="SUPFAM" id="SSF56672">
    <property type="entry name" value="DNA/RNA polymerases"/>
    <property type="match status" value="1"/>
</dbReference>